<dbReference type="Gene3D" id="1.10.10.10">
    <property type="entry name" value="Winged helix-like DNA-binding domain superfamily/Winged helix DNA-binding domain"/>
    <property type="match status" value="1"/>
</dbReference>
<dbReference type="RefSeq" id="WP_086047377.1">
    <property type="nucleotide sequence ID" value="NZ_CP017890.1"/>
</dbReference>
<name>A0A1W6UCI1_VIBAL</name>
<dbReference type="InterPro" id="IPR036390">
    <property type="entry name" value="WH_DNA-bd_sf"/>
</dbReference>
<proteinExistence type="predicted"/>
<dbReference type="InterPro" id="IPR036388">
    <property type="entry name" value="WH-like_DNA-bd_sf"/>
</dbReference>
<dbReference type="AlphaFoldDB" id="A0A1W6UCI1"/>
<reference evidence="1" key="1">
    <citation type="submission" date="2016-10" db="EMBL/GenBank/DDBJ databases">
        <title>The High Quality Genome of Vibrio alginolyticus K01M1.</title>
        <authorList>
            <person name="Wendling C."/>
            <person name="Chibani C.M."/>
            <person name="Hertel R."/>
            <person name="Sproer C."/>
            <person name="Bunk B."/>
            <person name="Overmann J."/>
            <person name="Roth O."/>
            <person name="Liesegang H."/>
        </authorList>
    </citation>
    <scope>NUCLEOTIDE SEQUENCE</scope>
    <source>
        <strain evidence="1">K05K4</strain>
    </source>
</reference>
<dbReference type="SUPFAM" id="SSF46785">
    <property type="entry name" value="Winged helix' DNA-binding domain"/>
    <property type="match status" value="1"/>
</dbReference>
<sequence length="118" mass="13600">MNHSPLPTGASKTFKRQVEAFRALVHQEVHPVQMMVFLEVCNTPPLSVSVTYIKDELHISQAAASRHCRMMVDKYSPSKEGHGLCRWVQDPKDFRSKYLELTEKGEAVREELRKVFTK</sequence>
<accession>A0A1W6UCI1</accession>
<gene>
    <name evidence="1" type="ORF">K05K4_40060</name>
</gene>
<organism evidence="1">
    <name type="scientific">Vibrio alginolyticus</name>
    <dbReference type="NCBI Taxonomy" id="663"/>
    <lineage>
        <taxon>Bacteria</taxon>
        <taxon>Pseudomonadati</taxon>
        <taxon>Pseudomonadota</taxon>
        <taxon>Gammaproteobacteria</taxon>
        <taxon>Vibrionales</taxon>
        <taxon>Vibrionaceae</taxon>
        <taxon>Vibrio</taxon>
    </lineage>
</organism>
<evidence type="ECO:0000313" key="1">
    <source>
        <dbReference type="EMBL" id="ARP20730.1"/>
    </source>
</evidence>
<dbReference type="EMBL" id="CP017903">
    <property type="protein sequence ID" value="ARP20730.1"/>
    <property type="molecule type" value="Genomic_DNA"/>
</dbReference>
<evidence type="ECO:0008006" key="2">
    <source>
        <dbReference type="Google" id="ProtNLM"/>
    </source>
</evidence>
<protein>
    <recommendedName>
        <fullName evidence="2">MarR family transcriptional regulator</fullName>
    </recommendedName>
</protein>